<feature type="compositionally biased region" description="Polar residues" evidence="1">
    <location>
        <begin position="70"/>
        <end position="82"/>
    </location>
</feature>
<feature type="compositionally biased region" description="Polar residues" evidence="1">
    <location>
        <begin position="220"/>
        <end position="275"/>
    </location>
</feature>
<dbReference type="AlphaFoldDB" id="A0AA47N8L2"/>
<organism evidence="3 4">
    <name type="scientific">Merluccius polli</name>
    <name type="common">Benguela hake</name>
    <name type="synonym">Merluccius cadenati</name>
    <dbReference type="NCBI Taxonomy" id="89951"/>
    <lineage>
        <taxon>Eukaryota</taxon>
        <taxon>Metazoa</taxon>
        <taxon>Chordata</taxon>
        <taxon>Craniata</taxon>
        <taxon>Vertebrata</taxon>
        <taxon>Euteleostomi</taxon>
        <taxon>Actinopterygii</taxon>
        <taxon>Neopterygii</taxon>
        <taxon>Teleostei</taxon>
        <taxon>Neoteleostei</taxon>
        <taxon>Acanthomorphata</taxon>
        <taxon>Zeiogadaria</taxon>
        <taxon>Gadariae</taxon>
        <taxon>Gadiformes</taxon>
        <taxon>Gadoidei</taxon>
        <taxon>Merlucciidae</taxon>
        <taxon>Merluccius</taxon>
    </lineage>
</organism>
<feature type="region of interest" description="Disordered" evidence="1">
    <location>
        <begin position="354"/>
        <end position="424"/>
    </location>
</feature>
<proteinExistence type="predicted"/>
<feature type="compositionally biased region" description="Low complexity" evidence="1">
    <location>
        <begin position="575"/>
        <end position="606"/>
    </location>
</feature>
<reference evidence="3" key="1">
    <citation type="journal article" date="2023" name="Front. Mar. Sci.">
        <title>A new Merluccius polli reference genome to investigate the effects of global change in West African waters.</title>
        <authorList>
            <person name="Mateo J.L."/>
            <person name="Blanco-Fernandez C."/>
            <person name="Garcia-Vazquez E."/>
            <person name="Machado-Schiaffino G."/>
        </authorList>
    </citation>
    <scope>NUCLEOTIDE SEQUENCE</scope>
    <source>
        <strain evidence="3">C29</strain>
        <tissue evidence="3">Fin</tissue>
    </source>
</reference>
<keyword evidence="2" id="KW-0812">Transmembrane</keyword>
<feature type="region of interest" description="Disordered" evidence="1">
    <location>
        <begin position="1"/>
        <end position="126"/>
    </location>
</feature>
<name>A0AA47N8L2_MERPO</name>
<feature type="compositionally biased region" description="Pro residues" evidence="1">
    <location>
        <begin position="168"/>
        <end position="179"/>
    </location>
</feature>
<feature type="compositionally biased region" description="Low complexity" evidence="1">
    <location>
        <begin position="83"/>
        <end position="92"/>
    </location>
</feature>
<feature type="compositionally biased region" description="Low complexity" evidence="1">
    <location>
        <begin position="407"/>
        <end position="421"/>
    </location>
</feature>
<comment type="caution">
    <text evidence="3">The sequence shown here is derived from an EMBL/GenBank/DDBJ whole genome shotgun (WGS) entry which is preliminary data.</text>
</comment>
<feature type="region of interest" description="Disordered" evidence="1">
    <location>
        <begin position="213"/>
        <end position="275"/>
    </location>
</feature>
<feature type="compositionally biased region" description="Low complexity" evidence="1">
    <location>
        <begin position="361"/>
        <end position="386"/>
    </location>
</feature>
<evidence type="ECO:0000256" key="2">
    <source>
        <dbReference type="SAM" id="Phobius"/>
    </source>
</evidence>
<feature type="compositionally biased region" description="Polar residues" evidence="1">
    <location>
        <begin position="687"/>
        <end position="711"/>
    </location>
</feature>
<feature type="region of interest" description="Disordered" evidence="1">
    <location>
        <begin position="569"/>
        <end position="756"/>
    </location>
</feature>
<evidence type="ECO:0000313" key="4">
    <source>
        <dbReference type="Proteomes" id="UP001174136"/>
    </source>
</evidence>
<accession>A0AA47N8L2</accession>
<sequence length="1049" mass="110107">MMSVTQTPHGPPSPRTDHVTSSQTQQSAGQDSPVNPPSSLAVQITEDQLGPSETEAELTAMHGSPAHSHYSGTQHSPTQPRPSSVLAELSSVEVEHRPTTSHTSTQDMTAQTQPSSIPSSPTNLNITQSDLSAQCSLVIFAPSSPIPSSPERRPTEEPTLDQRSPPETSIPPLPAPPSPTLCEAEQDFSTLDRGSLLLTYCSPTLTLRTQVVRTPRSAPCSPSQSPVRPTQCSWSQPASPAQLSGTPLSTNEKSSAELNTEAPGSTKTSPSHENQTLESNLANLAPTLDLPSASSPFCFPMPSPVSLEDSSVLPIPALPTSENLHQGITSEGLDNQASSTESREIVNILTPASPATERSHVSPSHVSSHASPSHPSEMSAAHSPASVGLAQDSPTATTVHMSPTHQASASPLSKSPSPSTATQDEQIEMPVATRCHSDSIQDSLIHGSSPQTSPVHSKSTCAASPIHNEANVGTTHLTCAGGSPSHHPTTSSPTLVSTAESTSVGSLTHVQANCGSSHANQVEVSPIATSASFSPMSTDANLVHSPANDISPVSISSTCQTQVSPVNTSCASVTHSPAGSSPSAHASPLHDLSSPSHSSLLHAHSPQQADSTHSSLPNASPAHSPAHTNEICASPTNSAVETSKPCASPKPSPPHASDPYTSTTRNDETCASPAHSPTHTSDPRESPLTSPLHTSEPCSSPMHTVASTSPLQVDPKSVKSTDCFSHRSSTPASPLHDDASTVSLRPISPSQTQETSVTEAQDLIASAPYEISLRLLHATLALSTLVHHRLLRSMLALSTLVPRCQPPATLAQSMLALFRLARLVLAQSMLHPLRPTPSMLALSMKVPLSLAPSMQVLSMLVPPSLAPFTLALSMLVSRLLVLSTLVLSMKVLLGLAPSMLALAMLAALSLVPLSLLPLALPMLVPPMLAPRSLAPYALALAWLSPHTRALCILFRLQLAQRYLVLLTAPLQCLALVPTETQKTTELPLWTDPLAIKKAPSRIKSLIHNTQAQRLAPNIQPTHRQVLKPQFGLMLALVLQDHFLANSAHS</sequence>
<feature type="compositionally biased region" description="Polar residues" evidence="1">
    <location>
        <begin position="740"/>
        <end position="756"/>
    </location>
</feature>
<feature type="region of interest" description="Disordered" evidence="1">
    <location>
        <begin position="142"/>
        <end position="182"/>
    </location>
</feature>
<keyword evidence="4" id="KW-1185">Reference proteome</keyword>
<evidence type="ECO:0000256" key="1">
    <source>
        <dbReference type="SAM" id="MobiDB-lite"/>
    </source>
</evidence>
<dbReference type="Proteomes" id="UP001174136">
    <property type="component" value="Unassembled WGS sequence"/>
</dbReference>
<feature type="region of interest" description="Disordered" evidence="1">
    <location>
        <begin position="441"/>
        <end position="460"/>
    </location>
</feature>
<keyword evidence="2" id="KW-0472">Membrane</keyword>
<feature type="compositionally biased region" description="Polar residues" evidence="1">
    <location>
        <begin position="607"/>
        <end position="618"/>
    </location>
</feature>
<keyword evidence="2" id="KW-1133">Transmembrane helix</keyword>
<dbReference type="EMBL" id="JAOPHQ010000620">
    <property type="protein sequence ID" value="KAK0153829.1"/>
    <property type="molecule type" value="Genomic_DNA"/>
</dbReference>
<feature type="compositionally biased region" description="Polar residues" evidence="1">
    <location>
        <begin position="19"/>
        <end position="46"/>
    </location>
</feature>
<feature type="region of interest" description="Disordered" evidence="1">
    <location>
        <begin position="474"/>
        <end position="503"/>
    </location>
</feature>
<feature type="compositionally biased region" description="Polar residues" evidence="1">
    <location>
        <begin position="100"/>
        <end position="113"/>
    </location>
</feature>
<feature type="transmembrane region" description="Helical" evidence="2">
    <location>
        <begin position="867"/>
        <end position="887"/>
    </location>
</feature>
<feature type="compositionally biased region" description="Polar residues" evidence="1">
    <location>
        <begin position="392"/>
        <end position="406"/>
    </location>
</feature>
<evidence type="ECO:0000313" key="3">
    <source>
        <dbReference type="EMBL" id="KAK0153829.1"/>
    </source>
</evidence>
<protein>
    <submittedName>
        <fullName evidence="3">Uncharacterized protein</fullName>
    </submittedName>
</protein>
<feature type="compositionally biased region" description="Polar residues" evidence="1">
    <location>
        <begin position="718"/>
        <end position="732"/>
    </location>
</feature>
<feature type="transmembrane region" description="Helical" evidence="2">
    <location>
        <begin position="899"/>
        <end position="924"/>
    </location>
</feature>
<gene>
    <name evidence="3" type="ORF">N1851_004103</name>
</gene>
<feature type="compositionally biased region" description="Low complexity" evidence="1">
    <location>
        <begin position="483"/>
        <end position="494"/>
    </location>
</feature>